<dbReference type="EMBL" id="RZGR01000010">
    <property type="protein sequence ID" value="RUQ88812.1"/>
    <property type="molecule type" value="Genomic_DNA"/>
</dbReference>
<name>A0A3S0VNF8_9GAMM</name>
<dbReference type="RefSeq" id="WP_127032318.1">
    <property type="nucleotide sequence ID" value="NZ_RZGR01000010.1"/>
</dbReference>
<dbReference type="AlphaFoldDB" id="A0A3S0VNF8"/>
<feature type="chain" id="PRO_5018764104" description="C-type lysozyme inhibitor domain-containing protein" evidence="1">
    <location>
        <begin position="19"/>
        <end position="129"/>
    </location>
</feature>
<protein>
    <recommendedName>
        <fullName evidence="4">C-type lysozyme inhibitor domain-containing protein</fullName>
    </recommendedName>
</protein>
<keyword evidence="1" id="KW-0732">Signal</keyword>
<keyword evidence="3" id="KW-1185">Reference proteome</keyword>
<feature type="signal peptide" evidence="1">
    <location>
        <begin position="1"/>
        <end position="18"/>
    </location>
</feature>
<organism evidence="2 3">
    <name type="scientific">Legionella septentrionalis</name>
    <dbReference type="NCBI Taxonomy" id="2498109"/>
    <lineage>
        <taxon>Bacteria</taxon>
        <taxon>Pseudomonadati</taxon>
        <taxon>Pseudomonadota</taxon>
        <taxon>Gammaproteobacteria</taxon>
        <taxon>Legionellales</taxon>
        <taxon>Legionellaceae</taxon>
        <taxon>Legionella</taxon>
    </lineage>
</organism>
<sequence length="129" mass="14167">MKKAVFLVTLLLTSAVFAYTDYKLGGQYDCEGNEIGTGNVFKCTLTIKKTGETYASMAICDNGNAYTGTGIYDANTHFLSSGFINPKKLDETGIAMSHVKRDGSMESTWTYINKTTIARTRCIPHEKAK</sequence>
<evidence type="ECO:0000313" key="2">
    <source>
        <dbReference type="EMBL" id="RUQ88812.1"/>
    </source>
</evidence>
<evidence type="ECO:0000256" key="1">
    <source>
        <dbReference type="SAM" id="SignalP"/>
    </source>
</evidence>
<accession>A0A3S0VNF8</accession>
<reference evidence="2 3" key="1">
    <citation type="submission" date="2018-12" db="EMBL/GenBank/DDBJ databases">
        <title>Legionella sp,whole genome shotgun sequence.</title>
        <authorList>
            <person name="Wu H."/>
        </authorList>
    </citation>
    <scope>NUCLEOTIDE SEQUENCE [LARGE SCALE GENOMIC DNA]</scope>
    <source>
        <strain evidence="3">km714</strain>
    </source>
</reference>
<dbReference type="OrthoDB" id="5651607at2"/>
<evidence type="ECO:0000313" key="3">
    <source>
        <dbReference type="Proteomes" id="UP000288012"/>
    </source>
</evidence>
<evidence type="ECO:0008006" key="4">
    <source>
        <dbReference type="Google" id="ProtNLM"/>
    </source>
</evidence>
<proteinExistence type="predicted"/>
<comment type="caution">
    <text evidence="2">The sequence shown here is derived from an EMBL/GenBank/DDBJ whole genome shotgun (WGS) entry which is preliminary data.</text>
</comment>
<dbReference type="Proteomes" id="UP000288012">
    <property type="component" value="Unassembled WGS sequence"/>
</dbReference>
<gene>
    <name evidence="2" type="ORF">EKM59_04560</name>
</gene>